<name>A0AAN7XJI4_ELEMC</name>
<accession>A0AAN7XJI4</accession>
<protein>
    <submittedName>
        <fullName evidence="2">Uncharacterized protein</fullName>
    </submittedName>
</protein>
<organism evidence="2 3">
    <name type="scientific">Eleginops maclovinus</name>
    <name type="common">Patagonian blennie</name>
    <name type="synonym">Eleginus maclovinus</name>
    <dbReference type="NCBI Taxonomy" id="56733"/>
    <lineage>
        <taxon>Eukaryota</taxon>
        <taxon>Metazoa</taxon>
        <taxon>Chordata</taxon>
        <taxon>Craniata</taxon>
        <taxon>Vertebrata</taxon>
        <taxon>Euteleostomi</taxon>
        <taxon>Actinopterygii</taxon>
        <taxon>Neopterygii</taxon>
        <taxon>Teleostei</taxon>
        <taxon>Neoteleostei</taxon>
        <taxon>Acanthomorphata</taxon>
        <taxon>Eupercaria</taxon>
        <taxon>Perciformes</taxon>
        <taxon>Notothenioidei</taxon>
        <taxon>Eleginopidae</taxon>
        <taxon>Eleginops</taxon>
    </lineage>
</organism>
<evidence type="ECO:0000313" key="3">
    <source>
        <dbReference type="Proteomes" id="UP001346869"/>
    </source>
</evidence>
<dbReference type="EMBL" id="JAUZQC010000013">
    <property type="protein sequence ID" value="KAK5861484.1"/>
    <property type="molecule type" value="Genomic_DNA"/>
</dbReference>
<evidence type="ECO:0000313" key="2">
    <source>
        <dbReference type="EMBL" id="KAK5861484.1"/>
    </source>
</evidence>
<dbReference type="AlphaFoldDB" id="A0AAN7XJI4"/>
<reference evidence="2 3" key="2">
    <citation type="journal article" date="2023" name="Mol. Biol. Evol.">
        <title>Genomics of Secondarily Temperate Adaptation in the Only Non-Antarctic Icefish.</title>
        <authorList>
            <person name="Rivera-Colon A.G."/>
            <person name="Rayamajhi N."/>
            <person name="Minhas B.F."/>
            <person name="Madrigal G."/>
            <person name="Bilyk K.T."/>
            <person name="Yoon V."/>
            <person name="Hune M."/>
            <person name="Gregory S."/>
            <person name="Cheng C.H.C."/>
            <person name="Catchen J.M."/>
        </authorList>
    </citation>
    <scope>NUCLEOTIDE SEQUENCE [LARGE SCALE GENOMIC DNA]</scope>
    <source>
        <strain evidence="2">JMC-PN-2008</strain>
    </source>
</reference>
<dbReference type="Proteomes" id="UP001346869">
    <property type="component" value="Unassembled WGS sequence"/>
</dbReference>
<feature type="region of interest" description="Disordered" evidence="1">
    <location>
        <begin position="59"/>
        <end position="92"/>
    </location>
</feature>
<feature type="compositionally biased region" description="Basic and acidic residues" evidence="1">
    <location>
        <begin position="79"/>
        <end position="92"/>
    </location>
</feature>
<sequence>MCFIQKNCTTAGCESFMQSRVSPSESDKVLEVHSSRQRSPYPLDEELHKRLKNNLFRGKYPSRQTGSLLHSPGWSGAAQRRERSAVSRLQSD</sequence>
<evidence type="ECO:0000256" key="1">
    <source>
        <dbReference type="SAM" id="MobiDB-lite"/>
    </source>
</evidence>
<comment type="caution">
    <text evidence="2">The sequence shown here is derived from an EMBL/GenBank/DDBJ whole genome shotgun (WGS) entry which is preliminary data.</text>
</comment>
<keyword evidence="3" id="KW-1185">Reference proteome</keyword>
<reference evidence="2 3" key="1">
    <citation type="journal article" date="2023" name="Genes (Basel)">
        <title>Chromosome-Level Genome Assembly and Circadian Gene Repertoire of the Patagonia Blennie Eleginops maclovinus-The Closest Ancestral Proxy of Antarctic Cryonotothenioids.</title>
        <authorList>
            <person name="Cheng C.C."/>
            <person name="Rivera-Colon A.G."/>
            <person name="Minhas B.F."/>
            <person name="Wilson L."/>
            <person name="Rayamajhi N."/>
            <person name="Vargas-Chacoff L."/>
            <person name="Catchen J.M."/>
        </authorList>
    </citation>
    <scope>NUCLEOTIDE SEQUENCE [LARGE SCALE GENOMIC DNA]</scope>
    <source>
        <strain evidence="2">JMC-PN-2008</strain>
    </source>
</reference>
<proteinExistence type="predicted"/>
<gene>
    <name evidence="2" type="ORF">PBY51_022878</name>
</gene>